<dbReference type="EMBL" id="BIFT01000001">
    <property type="protein sequence ID" value="GCE27704.1"/>
    <property type="molecule type" value="Genomic_DNA"/>
</dbReference>
<dbReference type="RefSeq" id="WP_126628005.1">
    <property type="nucleotide sequence ID" value="NZ_BIFT01000001.1"/>
</dbReference>
<keyword evidence="1" id="KW-1133">Transmembrane helix</keyword>
<organism evidence="2 3">
    <name type="scientific">Dictyobacter alpinus</name>
    <dbReference type="NCBI Taxonomy" id="2014873"/>
    <lineage>
        <taxon>Bacteria</taxon>
        <taxon>Bacillati</taxon>
        <taxon>Chloroflexota</taxon>
        <taxon>Ktedonobacteria</taxon>
        <taxon>Ktedonobacterales</taxon>
        <taxon>Dictyobacteraceae</taxon>
        <taxon>Dictyobacter</taxon>
    </lineage>
</organism>
<accession>A0A402B8K2</accession>
<gene>
    <name evidence="2" type="ORF">KDA_31880</name>
</gene>
<evidence type="ECO:0000313" key="2">
    <source>
        <dbReference type="EMBL" id="GCE27704.1"/>
    </source>
</evidence>
<feature type="transmembrane region" description="Helical" evidence="1">
    <location>
        <begin position="80"/>
        <end position="103"/>
    </location>
</feature>
<keyword evidence="3" id="KW-1185">Reference proteome</keyword>
<comment type="caution">
    <text evidence="2">The sequence shown here is derived from an EMBL/GenBank/DDBJ whole genome shotgun (WGS) entry which is preliminary data.</text>
</comment>
<evidence type="ECO:0000313" key="3">
    <source>
        <dbReference type="Proteomes" id="UP000287171"/>
    </source>
</evidence>
<sequence>MSKQDMDFEHEQFHRQLEAEHAHHHNHDHGDKVTDIQQAPPLRQKLVLAVISLAAFVIFAFTVIIAIGVANVSPSPAAQYINYLLILGLLMFAGFVIFANILFNRKR</sequence>
<keyword evidence="1" id="KW-0812">Transmembrane</keyword>
<name>A0A402B8K2_9CHLR</name>
<evidence type="ECO:0000256" key="1">
    <source>
        <dbReference type="SAM" id="Phobius"/>
    </source>
</evidence>
<protein>
    <submittedName>
        <fullName evidence="2">Uncharacterized protein</fullName>
    </submittedName>
</protein>
<dbReference type="Proteomes" id="UP000287171">
    <property type="component" value="Unassembled WGS sequence"/>
</dbReference>
<feature type="transmembrane region" description="Helical" evidence="1">
    <location>
        <begin position="46"/>
        <end position="68"/>
    </location>
</feature>
<keyword evidence="1" id="KW-0472">Membrane</keyword>
<dbReference type="AlphaFoldDB" id="A0A402B8K2"/>
<reference evidence="3" key="1">
    <citation type="submission" date="2018-12" db="EMBL/GenBank/DDBJ databases">
        <title>Tengunoibacter tsumagoiensis gen. nov., sp. nov., Dictyobacter kobayashii sp. nov., D. alpinus sp. nov., and D. joshuensis sp. nov. and description of Dictyobacteraceae fam. nov. within the order Ktedonobacterales isolated from Tengu-no-mugimeshi.</title>
        <authorList>
            <person name="Wang C.M."/>
            <person name="Zheng Y."/>
            <person name="Sakai Y."/>
            <person name="Toyoda A."/>
            <person name="Minakuchi Y."/>
            <person name="Abe K."/>
            <person name="Yokota A."/>
            <person name="Yabe S."/>
        </authorList>
    </citation>
    <scope>NUCLEOTIDE SEQUENCE [LARGE SCALE GENOMIC DNA]</scope>
    <source>
        <strain evidence="3">Uno16</strain>
    </source>
</reference>
<proteinExistence type="predicted"/>